<dbReference type="AlphaFoldDB" id="A0A9P9IUQ5"/>
<dbReference type="Proteomes" id="UP000717696">
    <property type="component" value="Unassembled WGS sequence"/>
</dbReference>
<proteinExistence type="predicted"/>
<dbReference type="EMBL" id="JAGMUU010000019">
    <property type="protein sequence ID" value="KAH7131765.1"/>
    <property type="molecule type" value="Genomic_DNA"/>
</dbReference>
<reference evidence="1" key="1">
    <citation type="journal article" date="2021" name="Nat. Commun.">
        <title>Genetic determinants of endophytism in the Arabidopsis root mycobiome.</title>
        <authorList>
            <person name="Mesny F."/>
            <person name="Miyauchi S."/>
            <person name="Thiergart T."/>
            <person name="Pickel B."/>
            <person name="Atanasova L."/>
            <person name="Karlsson M."/>
            <person name="Huettel B."/>
            <person name="Barry K.W."/>
            <person name="Haridas S."/>
            <person name="Chen C."/>
            <person name="Bauer D."/>
            <person name="Andreopoulos W."/>
            <person name="Pangilinan J."/>
            <person name="LaButti K."/>
            <person name="Riley R."/>
            <person name="Lipzen A."/>
            <person name="Clum A."/>
            <person name="Drula E."/>
            <person name="Henrissat B."/>
            <person name="Kohler A."/>
            <person name="Grigoriev I.V."/>
            <person name="Martin F.M."/>
            <person name="Hacquard S."/>
        </authorList>
    </citation>
    <scope>NUCLEOTIDE SEQUENCE</scope>
    <source>
        <strain evidence="1">MPI-CAGE-AT-0021</strain>
    </source>
</reference>
<evidence type="ECO:0000313" key="1">
    <source>
        <dbReference type="EMBL" id="KAH7131765.1"/>
    </source>
</evidence>
<organism evidence="1 2">
    <name type="scientific">Dactylonectria estremocensis</name>
    <dbReference type="NCBI Taxonomy" id="1079267"/>
    <lineage>
        <taxon>Eukaryota</taxon>
        <taxon>Fungi</taxon>
        <taxon>Dikarya</taxon>
        <taxon>Ascomycota</taxon>
        <taxon>Pezizomycotina</taxon>
        <taxon>Sordariomycetes</taxon>
        <taxon>Hypocreomycetidae</taxon>
        <taxon>Hypocreales</taxon>
        <taxon>Nectriaceae</taxon>
        <taxon>Dactylonectria</taxon>
    </lineage>
</organism>
<evidence type="ECO:0000313" key="2">
    <source>
        <dbReference type="Proteomes" id="UP000717696"/>
    </source>
</evidence>
<dbReference type="Gene3D" id="3.40.390.10">
    <property type="entry name" value="Collagenase (Catalytic Domain)"/>
    <property type="match status" value="1"/>
</dbReference>
<comment type="caution">
    <text evidence="1">The sequence shown here is derived from an EMBL/GenBank/DDBJ whole genome shotgun (WGS) entry which is preliminary data.</text>
</comment>
<name>A0A9P9IUQ5_9HYPO</name>
<dbReference type="OrthoDB" id="4507347at2759"/>
<keyword evidence="2" id="KW-1185">Reference proteome</keyword>
<dbReference type="GO" id="GO:0008237">
    <property type="term" value="F:metallopeptidase activity"/>
    <property type="evidence" value="ECO:0007669"/>
    <property type="project" value="InterPro"/>
</dbReference>
<sequence length="347" mass="39431">MFISYPLRLMEIAIIFLISINQGYCWMLHPSCTDDPTMREIIEEGLHNAMSMAGNAAEKLNRPDISLNPDVKDLGIYLFGNTDRTRLAGVFLGRVANGFTEQETYINDHMWENVLIFCTVDHFQAHYQETTIDGQRQRVLQPDTWFDPDHHLTIPKSDLAQCSGPLAHNAAFTMNLKSPRQSYIQLCPWYLQSIKASPYPGSWAFKNWQMFMNAGRATVQYLLGGRTTMDLAARLDHLLIHELTHTKTVMPQCSFDPSSCPLDTMPFDIEEGGGSRDISSGWVIGNLRAYFWPNCVAKAGNQNWDNGVYNAGVKQIREGNRVERSGELKKISSAKERIRRFLGLDEM</sequence>
<protein>
    <submittedName>
        <fullName evidence="1">Uncharacterized protein</fullName>
    </submittedName>
</protein>
<dbReference type="InterPro" id="IPR024079">
    <property type="entry name" value="MetalloPept_cat_dom_sf"/>
</dbReference>
<accession>A0A9P9IUQ5</accession>
<gene>
    <name evidence="1" type="ORF">B0J13DRAFT_610813</name>
</gene>